<gene>
    <name evidence="4" type="primary">acp7_6</name>
    <name evidence="4" type="ORF">FJT64_017930</name>
</gene>
<accession>A0A6A4WUR3</accession>
<dbReference type="InterPro" id="IPR041792">
    <property type="entry name" value="MPP_PAP"/>
</dbReference>
<evidence type="ECO:0000259" key="2">
    <source>
        <dbReference type="Pfam" id="PF00149"/>
    </source>
</evidence>
<dbReference type="SUPFAM" id="SSF56300">
    <property type="entry name" value="Metallo-dependent phosphatases"/>
    <property type="match status" value="1"/>
</dbReference>
<feature type="domain" description="Calcineurin-like phosphoesterase" evidence="2">
    <location>
        <begin position="18"/>
        <end position="197"/>
    </location>
</feature>
<proteinExistence type="predicted"/>
<name>A0A6A4WUR3_AMPAM</name>
<dbReference type="InterPro" id="IPR029052">
    <property type="entry name" value="Metallo-depent_PP-like"/>
</dbReference>
<evidence type="ECO:0000313" key="5">
    <source>
        <dbReference type="Proteomes" id="UP000440578"/>
    </source>
</evidence>
<dbReference type="Gene3D" id="3.60.21.10">
    <property type="match status" value="1"/>
</dbReference>
<keyword evidence="1" id="KW-0325">Glycoprotein</keyword>
<dbReference type="Pfam" id="PF14008">
    <property type="entry name" value="Metallophos_C"/>
    <property type="match status" value="1"/>
</dbReference>
<dbReference type="Pfam" id="PF00149">
    <property type="entry name" value="Metallophos"/>
    <property type="match status" value="1"/>
</dbReference>
<evidence type="ECO:0000256" key="1">
    <source>
        <dbReference type="ARBA" id="ARBA00023180"/>
    </source>
</evidence>
<dbReference type="OrthoDB" id="45007at2759"/>
<dbReference type="PANTHER" id="PTHR45867:SF3">
    <property type="entry name" value="ACID PHOSPHATASE TYPE 7"/>
    <property type="match status" value="1"/>
</dbReference>
<dbReference type="GO" id="GO:0016787">
    <property type="term" value="F:hydrolase activity"/>
    <property type="evidence" value="ECO:0007669"/>
    <property type="project" value="InterPro"/>
</dbReference>
<organism evidence="4 5">
    <name type="scientific">Amphibalanus amphitrite</name>
    <name type="common">Striped barnacle</name>
    <name type="synonym">Balanus amphitrite</name>
    <dbReference type="NCBI Taxonomy" id="1232801"/>
    <lineage>
        <taxon>Eukaryota</taxon>
        <taxon>Metazoa</taxon>
        <taxon>Ecdysozoa</taxon>
        <taxon>Arthropoda</taxon>
        <taxon>Crustacea</taxon>
        <taxon>Multicrustacea</taxon>
        <taxon>Cirripedia</taxon>
        <taxon>Thoracica</taxon>
        <taxon>Thoracicalcarea</taxon>
        <taxon>Balanomorpha</taxon>
        <taxon>Balanoidea</taxon>
        <taxon>Balanidae</taxon>
        <taxon>Amphibalaninae</taxon>
        <taxon>Amphibalanus</taxon>
    </lineage>
</organism>
<sequence length="308" mass="34926">MYPALAGRLQLDAALGMYDAVLHIGDFAYDLHDDDGKVGDEFLRMVEPMTARVPYMCHDEITTARRNFSEYKARFTMPGEAENMFYKFEMGPVQFVCISSEFYYYLEYGTHMAINQYSWLDAVLKEANRPESRALRPWLVVFGHRPMYCSNFDDGNDCLSSADLLRVGIPEQGIPGVEPLLMEYGVDLALWGHVHAYERLWPVYGSVVMNGTAEEPYTNPGAPVHLISGSVGAAKHGSYPTETPREYSAYRSIEYGFTRLTFHNSSHLNIEQVSEDQGGAIIDSTWLKKTAHVPYLQLTRTERGFLKL</sequence>
<dbReference type="InterPro" id="IPR025733">
    <property type="entry name" value="PAPs_C"/>
</dbReference>
<protein>
    <submittedName>
        <fullName evidence="4">Acid phosphatase type 7</fullName>
    </submittedName>
</protein>
<dbReference type="CDD" id="cd00839">
    <property type="entry name" value="MPP_PAPs"/>
    <property type="match status" value="1"/>
</dbReference>
<feature type="domain" description="Purple acid phosphatase C-terminal" evidence="3">
    <location>
        <begin position="222"/>
        <end position="284"/>
    </location>
</feature>
<reference evidence="4 5" key="1">
    <citation type="submission" date="2019-07" db="EMBL/GenBank/DDBJ databases">
        <title>Draft genome assembly of a fouling barnacle, Amphibalanus amphitrite (Darwin, 1854): The first reference genome for Thecostraca.</title>
        <authorList>
            <person name="Kim W."/>
        </authorList>
    </citation>
    <scope>NUCLEOTIDE SEQUENCE [LARGE SCALE GENOMIC DNA]</scope>
    <source>
        <strain evidence="4">SNU_AA5</strain>
        <tissue evidence="4">Soma without cirri and trophi</tissue>
    </source>
</reference>
<evidence type="ECO:0000313" key="4">
    <source>
        <dbReference type="EMBL" id="KAF0311256.1"/>
    </source>
</evidence>
<comment type="caution">
    <text evidence="4">The sequence shown here is derived from an EMBL/GenBank/DDBJ whole genome shotgun (WGS) entry which is preliminary data.</text>
</comment>
<dbReference type="AlphaFoldDB" id="A0A6A4WUR3"/>
<dbReference type="Proteomes" id="UP000440578">
    <property type="component" value="Unassembled WGS sequence"/>
</dbReference>
<dbReference type="PANTHER" id="PTHR45867">
    <property type="entry name" value="PURPLE ACID PHOSPHATASE"/>
    <property type="match status" value="1"/>
</dbReference>
<evidence type="ECO:0000259" key="3">
    <source>
        <dbReference type="Pfam" id="PF14008"/>
    </source>
</evidence>
<dbReference type="InterPro" id="IPR004843">
    <property type="entry name" value="Calcineurin-like_PHP"/>
</dbReference>
<keyword evidence="5" id="KW-1185">Reference proteome</keyword>
<dbReference type="EMBL" id="VIIS01000251">
    <property type="protein sequence ID" value="KAF0311256.1"/>
    <property type="molecule type" value="Genomic_DNA"/>
</dbReference>